<evidence type="ECO:0000256" key="13">
    <source>
        <dbReference type="SAM" id="Phobius"/>
    </source>
</evidence>
<dbReference type="EC" id="2.7.13.3" evidence="3"/>
<dbReference type="GO" id="GO:0007165">
    <property type="term" value="P:signal transduction"/>
    <property type="evidence" value="ECO:0007669"/>
    <property type="project" value="UniProtKB-ARBA"/>
</dbReference>
<dbReference type="PANTHER" id="PTHR41523:SF7">
    <property type="entry name" value="HISTIDINE KINASE"/>
    <property type="match status" value="1"/>
</dbReference>
<dbReference type="Pfam" id="PF07536">
    <property type="entry name" value="HWE_HK"/>
    <property type="match status" value="1"/>
</dbReference>
<dbReference type="PANTHER" id="PTHR41523">
    <property type="entry name" value="TWO-COMPONENT SYSTEM SENSOR PROTEIN"/>
    <property type="match status" value="1"/>
</dbReference>
<dbReference type="EMBL" id="QFYQ01000001">
    <property type="protein sequence ID" value="RAK56096.1"/>
    <property type="molecule type" value="Genomic_DNA"/>
</dbReference>
<feature type="domain" description="CHASE" evidence="14">
    <location>
        <begin position="200"/>
        <end position="354"/>
    </location>
</feature>
<dbReference type="OrthoDB" id="9760752at2"/>
<evidence type="ECO:0000256" key="10">
    <source>
        <dbReference type="ARBA" id="ARBA00022989"/>
    </source>
</evidence>
<comment type="caution">
    <text evidence="15">The sequence shown here is derived from an EMBL/GenBank/DDBJ whole genome shotgun (WGS) entry which is preliminary data.</text>
</comment>
<evidence type="ECO:0000256" key="11">
    <source>
        <dbReference type="ARBA" id="ARBA00023136"/>
    </source>
</evidence>
<dbReference type="GO" id="GO:0004673">
    <property type="term" value="F:protein histidine kinase activity"/>
    <property type="evidence" value="ECO:0007669"/>
    <property type="project" value="UniProtKB-EC"/>
</dbReference>
<evidence type="ECO:0000259" key="14">
    <source>
        <dbReference type="PROSITE" id="PS50839"/>
    </source>
</evidence>
<proteinExistence type="predicted"/>
<sequence>MDTSPPGRALTDSNSSDPGAEAAASRPSTGASFSGAAPGMARNGAGVRRPAARSLAARWLARLAAHRAALLVLALGLAATLGADVTLTRLAAAKDQERFDNVVAQSSEQITGRLDTYRAVLRAGAGLFAARPEPVTQAEFRAFADRLDLPGVYPGIQGLGFSLRTPDRGGPATQRLLAQMGVPGLTLRTAAAPGEEVHAIVFLEPLDRRNQTALGFDMFADPVRRAAMAEARDTGRAVMSGKVRLVQEITGGAQAGFLLYQPVYRGGAVPPDVASRRERLQGFVYAPFRADDLLAGIFRGQPHPRLDFAIYDGPVTPENLLHRSFSGSEAELARRASHTTRRTLRLADRNWTLVFYARPDFELGSSRGLIWPFIVGGLVATLLVAAATARETRARRAAEQEVAARQALEDQRQLLIAELNHRVKNTLSAVQAIAAQTIGRDGDPRAARAAFEARLLALSHAHDLLTRERWQGAQLMELAALELAPYRRGRNVVIEGPATSLSPDQCVALAMALHELTTNAAKYGALSTAAGALSLTWTHQSAASGGTLELLWRERGGPPVAKPSRRGFGLRLIEQGVARQLRAEVEVLFQPEGLACRIVLPLAAVT</sequence>
<evidence type="ECO:0000256" key="9">
    <source>
        <dbReference type="ARBA" id="ARBA00022840"/>
    </source>
</evidence>
<evidence type="ECO:0000256" key="5">
    <source>
        <dbReference type="ARBA" id="ARBA00022679"/>
    </source>
</evidence>
<dbReference type="InterPro" id="IPR036890">
    <property type="entry name" value="HATPase_C_sf"/>
</dbReference>
<dbReference type="Gene3D" id="3.30.565.10">
    <property type="entry name" value="Histidine kinase-like ATPase, C-terminal domain"/>
    <property type="match status" value="1"/>
</dbReference>
<dbReference type="SMART" id="SM00911">
    <property type="entry name" value="HWE_HK"/>
    <property type="match status" value="1"/>
</dbReference>
<dbReference type="InterPro" id="IPR042240">
    <property type="entry name" value="CHASE_sf"/>
</dbReference>
<evidence type="ECO:0000256" key="7">
    <source>
        <dbReference type="ARBA" id="ARBA00022741"/>
    </source>
</evidence>
<keyword evidence="6 13" id="KW-0812">Transmembrane</keyword>
<keyword evidence="9" id="KW-0067">ATP-binding</keyword>
<evidence type="ECO:0000256" key="3">
    <source>
        <dbReference type="ARBA" id="ARBA00012438"/>
    </source>
</evidence>
<comment type="catalytic activity">
    <reaction evidence="1">
        <text>ATP + protein L-histidine = ADP + protein N-phospho-L-histidine.</text>
        <dbReference type="EC" id="2.7.13.3"/>
    </reaction>
</comment>
<dbReference type="PROSITE" id="PS50839">
    <property type="entry name" value="CHASE"/>
    <property type="match status" value="1"/>
</dbReference>
<gene>
    <name evidence="15" type="ORF">DJ017_17055</name>
</gene>
<keyword evidence="16" id="KW-1185">Reference proteome</keyword>
<protein>
    <recommendedName>
        <fullName evidence="3">histidine kinase</fullName>
        <ecNumber evidence="3">2.7.13.3</ecNumber>
    </recommendedName>
</protein>
<dbReference type="SMART" id="SM01079">
    <property type="entry name" value="CHASE"/>
    <property type="match status" value="1"/>
</dbReference>
<dbReference type="GO" id="GO:0005524">
    <property type="term" value="F:ATP binding"/>
    <property type="evidence" value="ECO:0007669"/>
    <property type="project" value="UniProtKB-KW"/>
</dbReference>
<dbReference type="Proteomes" id="UP000249254">
    <property type="component" value="Unassembled WGS sequence"/>
</dbReference>
<keyword evidence="5" id="KW-0808">Transferase</keyword>
<evidence type="ECO:0000256" key="2">
    <source>
        <dbReference type="ARBA" id="ARBA00004370"/>
    </source>
</evidence>
<keyword evidence="10 13" id="KW-1133">Transmembrane helix</keyword>
<comment type="subcellular location">
    <subcellularLocation>
        <location evidence="2">Membrane</location>
    </subcellularLocation>
</comment>
<evidence type="ECO:0000313" key="15">
    <source>
        <dbReference type="EMBL" id="RAK56096.1"/>
    </source>
</evidence>
<dbReference type="GO" id="GO:0016020">
    <property type="term" value="C:membrane"/>
    <property type="evidence" value="ECO:0007669"/>
    <property type="project" value="UniProtKB-SubCell"/>
</dbReference>
<dbReference type="Gene3D" id="3.30.450.350">
    <property type="entry name" value="CHASE domain"/>
    <property type="match status" value="1"/>
</dbReference>
<dbReference type="InterPro" id="IPR006189">
    <property type="entry name" value="CHASE_dom"/>
</dbReference>
<evidence type="ECO:0000313" key="16">
    <source>
        <dbReference type="Proteomes" id="UP000249254"/>
    </source>
</evidence>
<name>A0A328AQS7_9CAUL</name>
<evidence type="ECO:0000256" key="1">
    <source>
        <dbReference type="ARBA" id="ARBA00000085"/>
    </source>
</evidence>
<organism evidence="15 16">
    <name type="scientific">Phenylobacterium soli</name>
    <dbReference type="NCBI Taxonomy" id="2170551"/>
    <lineage>
        <taxon>Bacteria</taxon>
        <taxon>Pseudomonadati</taxon>
        <taxon>Pseudomonadota</taxon>
        <taxon>Alphaproteobacteria</taxon>
        <taxon>Caulobacterales</taxon>
        <taxon>Caulobacteraceae</taxon>
        <taxon>Phenylobacterium</taxon>
    </lineage>
</organism>
<keyword evidence="4" id="KW-0597">Phosphoprotein</keyword>
<dbReference type="AlphaFoldDB" id="A0A328AQS7"/>
<evidence type="ECO:0000256" key="4">
    <source>
        <dbReference type="ARBA" id="ARBA00022553"/>
    </source>
</evidence>
<feature type="region of interest" description="Disordered" evidence="12">
    <location>
        <begin position="1"/>
        <end position="45"/>
    </location>
</feature>
<keyword evidence="8" id="KW-0418">Kinase</keyword>
<reference evidence="16" key="1">
    <citation type="submission" date="2018-05" db="EMBL/GenBank/DDBJ databases">
        <authorList>
            <person name="Li X."/>
        </authorList>
    </citation>
    <scope>NUCLEOTIDE SEQUENCE [LARGE SCALE GENOMIC DNA]</scope>
    <source>
        <strain evidence="16">LX32</strain>
    </source>
</reference>
<keyword evidence="11 13" id="KW-0472">Membrane</keyword>
<dbReference type="InterPro" id="IPR011102">
    <property type="entry name" value="Sig_transdc_His_kinase_HWE"/>
</dbReference>
<evidence type="ECO:0000256" key="12">
    <source>
        <dbReference type="SAM" id="MobiDB-lite"/>
    </source>
</evidence>
<evidence type="ECO:0000256" key="6">
    <source>
        <dbReference type="ARBA" id="ARBA00022692"/>
    </source>
</evidence>
<evidence type="ECO:0000256" key="8">
    <source>
        <dbReference type="ARBA" id="ARBA00022777"/>
    </source>
</evidence>
<keyword evidence="7" id="KW-0547">Nucleotide-binding</keyword>
<feature type="transmembrane region" description="Helical" evidence="13">
    <location>
        <begin position="369"/>
        <end position="389"/>
    </location>
</feature>
<dbReference type="Pfam" id="PF03924">
    <property type="entry name" value="CHASE"/>
    <property type="match status" value="1"/>
</dbReference>
<accession>A0A328AQS7</accession>